<sequence>MKGKVFLVGTPIGNLGDITIRALETLKSCDIIAAEDTRQSLKLLNHFNIKKPLISYHKFNEKEKSIEIIKLTNEGKNVAIVTDAGMPGISDPGSVVALKCIEENVDFEVIPGPTAFVTALVYSGIDSSKFLFRGFLPRENKDRNEVIEQVKNSSETIIFYEAPHRLKNTLEFLLNSLGDRKISICRELTKLHEEIKRTTLAQALNFYKENNAKGEYVLVIEGKSEEEIKGEERAKWEQMSIEEHIKTYIEKGFSKKEAVKMTAKDRNVPKTEIYKYSINLK</sequence>
<keyword evidence="1 6" id="KW-0963">Cytoplasm</keyword>
<evidence type="ECO:0000256" key="4">
    <source>
        <dbReference type="ARBA" id="ARBA00022679"/>
    </source>
</evidence>
<evidence type="ECO:0000313" key="9">
    <source>
        <dbReference type="Proteomes" id="UP001623592"/>
    </source>
</evidence>
<reference evidence="8 9" key="1">
    <citation type="submission" date="2024-11" db="EMBL/GenBank/DDBJ databases">
        <authorList>
            <person name="Heng Y.C."/>
            <person name="Lim A.C.H."/>
            <person name="Lee J.K.Y."/>
            <person name="Kittelmann S."/>
        </authorList>
    </citation>
    <scope>NUCLEOTIDE SEQUENCE [LARGE SCALE GENOMIC DNA]</scope>
    <source>
        <strain evidence="8 9">WILCCON 0114</strain>
    </source>
</reference>
<protein>
    <recommendedName>
        <fullName evidence="6">Ribosomal RNA small subunit methyltransferase I</fullName>
        <ecNumber evidence="6">2.1.1.198</ecNumber>
    </recommendedName>
    <alternativeName>
        <fullName evidence="6">16S rRNA 2'-O-ribose C1402 methyltransferase</fullName>
    </alternativeName>
    <alternativeName>
        <fullName evidence="6">rRNA (cytidine-2'-O-)-methyltransferase RsmI</fullName>
    </alternativeName>
</protein>
<comment type="caution">
    <text evidence="8">The sequence shown here is derived from an EMBL/GenBank/DDBJ whole genome shotgun (WGS) entry which is preliminary data.</text>
</comment>
<dbReference type="EC" id="2.1.1.198" evidence="6"/>
<dbReference type="NCBIfam" id="TIGR00096">
    <property type="entry name" value="16S rRNA (cytidine(1402)-2'-O)-methyltransferase"/>
    <property type="match status" value="1"/>
</dbReference>
<evidence type="ECO:0000256" key="1">
    <source>
        <dbReference type="ARBA" id="ARBA00022490"/>
    </source>
</evidence>
<dbReference type="SUPFAM" id="SSF53790">
    <property type="entry name" value="Tetrapyrrole methylase"/>
    <property type="match status" value="1"/>
</dbReference>
<comment type="catalytic activity">
    <reaction evidence="6">
        <text>cytidine(1402) in 16S rRNA + S-adenosyl-L-methionine = 2'-O-methylcytidine(1402) in 16S rRNA + S-adenosyl-L-homocysteine + H(+)</text>
        <dbReference type="Rhea" id="RHEA:42924"/>
        <dbReference type="Rhea" id="RHEA-COMP:10285"/>
        <dbReference type="Rhea" id="RHEA-COMP:10286"/>
        <dbReference type="ChEBI" id="CHEBI:15378"/>
        <dbReference type="ChEBI" id="CHEBI:57856"/>
        <dbReference type="ChEBI" id="CHEBI:59789"/>
        <dbReference type="ChEBI" id="CHEBI:74495"/>
        <dbReference type="ChEBI" id="CHEBI:82748"/>
        <dbReference type="EC" id="2.1.1.198"/>
    </reaction>
</comment>
<dbReference type="PANTHER" id="PTHR46111">
    <property type="entry name" value="RIBOSOMAL RNA SMALL SUBUNIT METHYLTRANSFERASE I"/>
    <property type="match status" value="1"/>
</dbReference>
<dbReference type="InterPro" id="IPR000878">
    <property type="entry name" value="4pyrrol_Mease"/>
</dbReference>
<evidence type="ECO:0000256" key="6">
    <source>
        <dbReference type="HAMAP-Rule" id="MF_01877"/>
    </source>
</evidence>
<keyword evidence="2 6" id="KW-0698">rRNA processing</keyword>
<feature type="domain" description="Tetrapyrrole methylase" evidence="7">
    <location>
        <begin position="4"/>
        <end position="203"/>
    </location>
</feature>
<dbReference type="InterPro" id="IPR014776">
    <property type="entry name" value="4pyrrole_Mease_sub2"/>
</dbReference>
<dbReference type="EMBL" id="JBJIAA010000023">
    <property type="protein sequence ID" value="MFL0252987.1"/>
    <property type="molecule type" value="Genomic_DNA"/>
</dbReference>
<evidence type="ECO:0000313" key="8">
    <source>
        <dbReference type="EMBL" id="MFL0252987.1"/>
    </source>
</evidence>
<dbReference type="Proteomes" id="UP001623592">
    <property type="component" value="Unassembled WGS sequence"/>
</dbReference>
<evidence type="ECO:0000256" key="3">
    <source>
        <dbReference type="ARBA" id="ARBA00022603"/>
    </source>
</evidence>
<dbReference type="PIRSF" id="PIRSF005917">
    <property type="entry name" value="MTase_YraL"/>
    <property type="match status" value="1"/>
</dbReference>
<evidence type="ECO:0000259" key="7">
    <source>
        <dbReference type="Pfam" id="PF00590"/>
    </source>
</evidence>
<dbReference type="PANTHER" id="PTHR46111:SF1">
    <property type="entry name" value="RIBOSOMAL RNA SMALL SUBUNIT METHYLTRANSFERASE I"/>
    <property type="match status" value="1"/>
</dbReference>
<comment type="function">
    <text evidence="6">Catalyzes the 2'-O-methylation of the ribose of cytidine 1402 (C1402) in 16S rRNA.</text>
</comment>
<accession>A0ABW8TKD0</accession>
<dbReference type="InterPro" id="IPR035996">
    <property type="entry name" value="4pyrrol_Methylase_sf"/>
</dbReference>
<comment type="similarity">
    <text evidence="6">Belongs to the methyltransferase superfamily. RsmI family.</text>
</comment>
<dbReference type="Gene3D" id="3.30.950.10">
    <property type="entry name" value="Methyltransferase, Cobalt-precorrin-4 Transmethylase, Domain 2"/>
    <property type="match status" value="1"/>
</dbReference>
<evidence type="ECO:0000256" key="2">
    <source>
        <dbReference type="ARBA" id="ARBA00022552"/>
    </source>
</evidence>
<proteinExistence type="inferred from homology"/>
<dbReference type="Gene3D" id="3.40.1010.10">
    <property type="entry name" value="Cobalt-precorrin-4 Transmethylase, Domain 1"/>
    <property type="match status" value="1"/>
</dbReference>
<dbReference type="GO" id="GO:0032259">
    <property type="term" value="P:methylation"/>
    <property type="evidence" value="ECO:0007669"/>
    <property type="project" value="UniProtKB-KW"/>
</dbReference>
<dbReference type="Pfam" id="PF00590">
    <property type="entry name" value="TP_methylase"/>
    <property type="match status" value="1"/>
</dbReference>
<gene>
    <name evidence="6 8" type="primary">rsmI</name>
    <name evidence="8" type="ORF">ACJDT4_21495</name>
</gene>
<keyword evidence="3 6" id="KW-0489">Methyltransferase</keyword>
<keyword evidence="9" id="KW-1185">Reference proteome</keyword>
<dbReference type="RefSeq" id="WP_406789646.1">
    <property type="nucleotide sequence ID" value="NZ_JBJIAA010000023.1"/>
</dbReference>
<organism evidence="8 9">
    <name type="scientific">Clostridium neuense</name>
    <dbReference type="NCBI Taxonomy" id="1728934"/>
    <lineage>
        <taxon>Bacteria</taxon>
        <taxon>Bacillati</taxon>
        <taxon>Bacillota</taxon>
        <taxon>Clostridia</taxon>
        <taxon>Eubacteriales</taxon>
        <taxon>Clostridiaceae</taxon>
        <taxon>Clostridium</taxon>
    </lineage>
</organism>
<dbReference type="CDD" id="cd11648">
    <property type="entry name" value="RsmI"/>
    <property type="match status" value="1"/>
</dbReference>
<evidence type="ECO:0000256" key="5">
    <source>
        <dbReference type="ARBA" id="ARBA00022691"/>
    </source>
</evidence>
<keyword evidence="5 6" id="KW-0949">S-adenosyl-L-methionine</keyword>
<dbReference type="InterPro" id="IPR008189">
    <property type="entry name" value="rRNA_ssu_MeTfrase_I"/>
</dbReference>
<keyword evidence="4 6" id="KW-0808">Transferase</keyword>
<dbReference type="InterPro" id="IPR014777">
    <property type="entry name" value="4pyrrole_Mease_sub1"/>
</dbReference>
<name>A0ABW8TKD0_9CLOT</name>
<comment type="subcellular location">
    <subcellularLocation>
        <location evidence="6">Cytoplasm</location>
    </subcellularLocation>
</comment>
<dbReference type="HAMAP" id="MF_01877">
    <property type="entry name" value="16SrRNA_methyltr_I"/>
    <property type="match status" value="1"/>
</dbReference>
<dbReference type="GO" id="GO:0008168">
    <property type="term" value="F:methyltransferase activity"/>
    <property type="evidence" value="ECO:0007669"/>
    <property type="project" value="UniProtKB-KW"/>
</dbReference>